<dbReference type="EMBL" id="CP024785">
    <property type="protein sequence ID" value="AUB41120.1"/>
    <property type="molecule type" value="Genomic_DNA"/>
</dbReference>
<accession>A0A2K8T0G5</accession>
<dbReference type="AlphaFoldDB" id="A0A2K8T0G5"/>
<organism evidence="1 2">
    <name type="scientific">Nostoc flagelliforme CCNUN1</name>
    <dbReference type="NCBI Taxonomy" id="2038116"/>
    <lineage>
        <taxon>Bacteria</taxon>
        <taxon>Bacillati</taxon>
        <taxon>Cyanobacteriota</taxon>
        <taxon>Cyanophyceae</taxon>
        <taxon>Nostocales</taxon>
        <taxon>Nostocaceae</taxon>
        <taxon>Nostoc</taxon>
    </lineage>
</organism>
<evidence type="ECO:0000313" key="1">
    <source>
        <dbReference type="EMBL" id="AUB41120.1"/>
    </source>
</evidence>
<dbReference type="KEGG" id="nfl:COO91_07165"/>
<name>A0A2K8T0G5_9NOSO</name>
<sequence length="41" mass="4683">MQERWLNNAAKPKPKIEVSCKISTVKYAESISLEANFCARK</sequence>
<reference evidence="1 2" key="1">
    <citation type="submission" date="2017-11" db="EMBL/GenBank/DDBJ databases">
        <title>Complete genome of a free-living desiccation-tolerant cyanobacterium and its photosynthetic adaptation to extreme terrestrial habitat.</title>
        <authorList>
            <person name="Shang J."/>
        </authorList>
    </citation>
    <scope>NUCLEOTIDE SEQUENCE [LARGE SCALE GENOMIC DNA]</scope>
    <source>
        <strain evidence="1 2">CCNUN1</strain>
    </source>
</reference>
<dbReference type="Proteomes" id="UP000232003">
    <property type="component" value="Chromosome"/>
</dbReference>
<gene>
    <name evidence="1" type="ORF">COO91_07165</name>
</gene>
<keyword evidence="2" id="KW-1185">Reference proteome</keyword>
<protein>
    <submittedName>
        <fullName evidence="1">Uncharacterized protein</fullName>
    </submittedName>
</protein>
<evidence type="ECO:0000313" key="2">
    <source>
        <dbReference type="Proteomes" id="UP000232003"/>
    </source>
</evidence>
<proteinExistence type="predicted"/>